<protein>
    <submittedName>
        <fullName evidence="1">Uncharacterized protein</fullName>
    </submittedName>
</protein>
<dbReference type="AlphaFoldDB" id="A0A8S2YQM4"/>
<gene>
    <name evidence="1" type="ORF">SRO942_LOCUS47795</name>
</gene>
<dbReference type="EMBL" id="CAJOBC010120427">
    <property type="protein sequence ID" value="CAF4571727.1"/>
    <property type="molecule type" value="Genomic_DNA"/>
</dbReference>
<evidence type="ECO:0000313" key="2">
    <source>
        <dbReference type="Proteomes" id="UP000681722"/>
    </source>
</evidence>
<evidence type="ECO:0000313" key="1">
    <source>
        <dbReference type="EMBL" id="CAF4571727.1"/>
    </source>
</evidence>
<name>A0A8S2YQM4_9BILA</name>
<sequence length="144" mass="16562">NLKCPKNNVRYNQTILNFALSLFILGGKNAYEFTRLNISQAFPSLTTLKKITSNNNENVIEEGKFQIDHLLKHASVIDCRYGFMSEDCTGVIRKIEYDSATNTFIGFSAPLISGLPSNKHFRTDSFDELKKLNYWMYICFNRSQ</sequence>
<proteinExistence type="predicted"/>
<dbReference type="OrthoDB" id="10049272at2759"/>
<dbReference type="Proteomes" id="UP000681722">
    <property type="component" value="Unassembled WGS sequence"/>
</dbReference>
<organism evidence="1 2">
    <name type="scientific">Didymodactylos carnosus</name>
    <dbReference type="NCBI Taxonomy" id="1234261"/>
    <lineage>
        <taxon>Eukaryota</taxon>
        <taxon>Metazoa</taxon>
        <taxon>Spiralia</taxon>
        <taxon>Gnathifera</taxon>
        <taxon>Rotifera</taxon>
        <taxon>Eurotatoria</taxon>
        <taxon>Bdelloidea</taxon>
        <taxon>Philodinida</taxon>
        <taxon>Philodinidae</taxon>
        <taxon>Didymodactylos</taxon>
    </lineage>
</organism>
<reference evidence="1" key="1">
    <citation type="submission" date="2021-02" db="EMBL/GenBank/DDBJ databases">
        <authorList>
            <person name="Nowell W R."/>
        </authorList>
    </citation>
    <scope>NUCLEOTIDE SEQUENCE</scope>
</reference>
<comment type="caution">
    <text evidence="1">The sequence shown here is derived from an EMBL/GenBank/DDBJ whole genome shotgun (WGS) entry which is preliminary data.</text>
</comment>
<accession>A0A8S2YQM4</accession>
<feature type="non-terminal residue" evidence="1">
    <location>
        <position position="1"/>
    </location>
</feature>